<reference evidence="2" key="1">
    <citation type="submission" date="2009-04" db="EMBL/GenBank/DDBJ databases">
        <authorList>
            <person name="Weinstock G."/>
            <person name="Sodergren E."/>
            <person name="Clifton S."/>
            <person name="Fulton L."/>
            <person name="Fulton B."/>
            <person name="Courtney L."/>
            <person name="Fronick C."/>
            <person name="Harrison M."/>
            <person name="Strong C."/>
            <person name="Farmer C."/>
            <person name="Delahaunty K."/>
            <person name="Markovic C."/>
            <person name="Hall O."/>
            <person name="Minx P."/>
            <person name="Tomlinson C."/>
            <person name="Mitreva M."/>
            <person name="Nelson J."/>
            <person name="Hou S."/>
            <person name="Wollam A."/>
            <person name="Pepin K.H."/>
            <person name="Johnson M."/>
            <person name="Bhonagiri V."/>
            <person name="Nash W.E."/>
            <person name="Warren W."/>
            <person name="Chinwalla A."/>
            <person name="Mardis E.R."/>
            <person name="Wilson R.K."/>
        </authorList>
    </citation>
    <scope>NUCLEOTIDE SEQUENCE [LARGE SCALE GENOMIC DNA]</scope>
    <source>
        <strain evidence="2">ATCC 51147</strain>
    </source>
</reference>
<evidence type="ECO:0000259" key="1">
    <source>
        <dbReference type="Pfam" id="PF18352"/>
    </source>
</evidence>
<dbReference type="HOGENOM" id="CLU_098186_0_0_4"/>
<protein>
    <recommendedName>
        <fullName evidence="1">Phage protein Gp138 N-terminal domain-containing protein</fullName>
    </recommendedName>
</protein>
<evidence type="ECO:0000313" key="2">
    <source>
        <dbReference type="EMBL" id="EEP69124.1"/>
    </source>
</evidence>
<dbReference type="Gene3D" id="2.40.50.230">
    <property type="entry name" value="Gp5 N-terminal domain"/>
    <property type="match status" value="1"/>
</dbReference>
<organism evidence="2 3">
    <name type="scientific">Kingella oralis ATCC 51147</name>
    <dbReference type="NCBI Taxonomy" id="629741"/>
    <lineage>
        <taxon>Bacteria</taxon>
        <taxon>Pseudomonadati</taxon>
        <taxon>Pseudomonadota</taxon>
        <taxon>Betaproteobacteria</taxon>
        <taxon>Neisseriales</taxon>
        <taxon>Neisseriaceae</taxon>
        <taxon>Kingella</taxon>
    </lineage>
</organism>
<accession>C4GFW9</accession>
<evidence type="ECO:0000313" key="3">
    <source>
        <dbReference type="Proteomes" id="UP000003009"/>
    </source>
</evidence>
<dbReference type="InterPro" id="IPR041599">
    <property type="entry name" value="Gp138_N"/>
</dbReference>
<proteinExistence type="predicted"/>
<dbReference type="STRING" id="629741.GCWU000324_01036"/>
<keyword evidence="3" id="KW-1185">Reference proteome</keyword>
<dbReference type="InterPro" id="IPR037026">
    <property type="entry name" value="Vgr_OB-fold_dom_sf"/>
</dbReference>
<dbReference type="AlphaFoldDB" id="C4GFW9"/>
<dbReference type="EMBL" id="ACJW02000002">
    <property type="protein sequence ID" value="EEP69124.1"/>
    <property type="molecule type" value="Genomic_DNA"/>
</dbReference>
<gene>
    <name evidence="2" type="ORF">GCWU000324_01036</name>
</gene>
<feature type="domain" description="Phage protein Gp138 N-terminal" evidence="1">
    <location>
        <begin position="23"/>
        <end position="117"/>
    </location>
</feature>
<dbReference type="Gene3D" id="6.20.170.10">
    <property type="match status" value="1"/>
</dbReference>
<sequence length="219" mass="22366">MAMDISDLREMMQTELEAVHTTLAGKIVSWDGSRAVVRPALPRAMRDGTALPAPQIVSVPVCFPVGAGGAAMISVPLAVGDDVLLHFAETAIDAWLSGSDAAPDDPRRFDLSDCFASPVLRPTVGAADTENVSLSFGAGSLKIAPSGEITIAAPKVTINAPVINNGLVSINQGMNNEAGGAVACRGGFEIVGGDVVADGISHKWHTHRGDSGGTTGAAQ</sequence>
<dbReference type="Pfam" id="PF18352">
    <property type="entry name" value="Gp138_N"/>
    <property type="match status" value="1"/>
</dbReference>
<name>C4GFW9_9NEIS</name>
<comment type="caution">
    <text evidence="2">The sequence shown here is derived from an EMBL/GenBank/DDBJ whole genome shotgun (WGS) entry which is preliminary data.</text>
</comment>
<dbReference type="Proteomes" id="UP000003009">
    <property type="component" value="Unassembled WGS sequence"/>
</dbReference>